<dbReference type="EMBL" id="DF977001">
    <property type="protein sequence ID" value="GAQ25345.1"/>
    <property type="molecule type" value="Genomic_DNA"/>
</dbReference>
<evidence type="ECO:0000313" key="5">
    <source>
        <dbReference type="Proteomes" id="UP000062160"/>
    </source>
</evidence>
<protein>
    <recommendedName>
        <fullName evidence="3">DUF4015 domain-containing protein</fullName>
    </recommendedName>
</protein>
<dbReference type="RefSeq" id="WP_202859744.1">
    <property type="nucleotide sequence ID" value="NZ_DF977001.1"/>
</dbReference>
<evidence type="ECO:0000256" key="1">
    <source>
        <dbReference type="SAM" id="Coils"/>
    </source>
</evidence>
<gene>
    <name evidence="4" type="ORF">TSYNT_7366</name>
</gene>
<keyword evidence="5" id="KW-1185">Reference proteome</keyword>
<feature type="chain" id="PRO_5038806316" description="DUF4015 domain-containing protein" evidence="2">
    <location>
        <begin position="21"/>
        <end position="420"/>
    </location>
</feature>
<keyword evidence="2" id="KW-0732">Signal</keyword>
<dbReference type="SUPFAM" id="SSF51445">
    <property type="entry name" value="(Trans)glycosidases"/>
    <property type="match status" value="1"/>
</dbReference>
<evidence type="ECO:0000256" key="2">
    <source>
        <dbReference type="SAM" id="SignalP"/>
    </source>
</evidence>
<evidence type="ECO:0000313" key="4">
    <source>
        <dbReference type="EMBL" id="GAQ25345.1"/>
    </source>
</evidence>
<keyword evidence="1" id="KW-0175">Coiled coil</keyword>
<feature type="domain" description="DUF4015" evidence="3">
    <location>
        <begin position="94"/>
        <end position="406"/>
    </location>
</feature>
<evidence type="ECO:0000259" key="3">
    <source>
        <dbReference type="Pfam" id="PF13200"/>
    </source>
</evidence>
<dbReference type="Proteomes" id="UP000062160">
    <property type="component" value="Unassembled WGS sequence"/>
</dbReference>
<feature type="signal peptide" evidence="2">
    <location>
        <begin position="1"/>
        <end position="20"/>
    </location>
</feature>
<accession>A0A0U9HNA1</accession>
<organism evidence="4">
    <name type="scientific">Tepidanaerobacter syntrophicus</name>
    <dbReference type="NCBI Taxonomy" id="224999"/>
    <lineage>
        <taxon>Bacteria</taxon>
        <taxon>Bacillati</taxon>
        <taxon>Bacillota</taxon>
        <taxon>Clostridia</taxon>
        <taxon>Thermosediminibacterales</taxon>
        <taxon>Tepidanaerobacteraceae</taxon>
        <taxon>Tepidanaerobacter</taxon>
    </lineage>
</organism>
<feature type="coiled-coil region" evidence="1">
    <location>
        <begin position="36"/>
        <end position="71"/>
    </location>
</feature>
<dbReference type="Pfam" id="PF13200">
    <property type="entry name" value="DUF4015"/>
    <property type="match status" value="1"/>
</dbReference>
<dbReference type="InterPro" id="IPR017853">
    <property type="entry name" value="GH"/>
</dbReference>
<proteinExistence type="predicted"/>
<name>A0A0U9HNA1_9FIRM</name>
<dbReference type="AlphaFoldDB" id="A0A0U9HNA1"/>
<sequence length="420" mass="47957">MKWTVKGSFLLLIICAVSLAFNSHSSTITYSSQSLYRELFEEKQAINDAKRDKEIERRNEWNRRNEVLKETLKEYYVPLPLDKQNSFDVPVVKGIYVTGNTAGTPKYFNHLIDFLDRSELNAMVIDVKDDNGLITYESNIEIVESAEADRYVRIQDIKSFIQTLENHNIYPIARVVTFKDSNLCNHYPEFAIQKKSGGIWRDRNGVPWVNPYDKRVWDYNVAIAKEAALNGFKEIQFDYVRFPENGSKVDAEAFFPGKNDVSKEDCVAGFLAYAHQQLKDYNVVISADVFGLTTSADDDMNIGQKWEKISPTVDYISPMIYPSHYYPGNYGFDNPNAHPYEVIDKAVKDALKKDAGLEKKAVIRPWIQDFTLGSPKYTGEDVLKQIKALNDNGIQGYMLWNAGNVYSENAFTTDIAPSTK</sequence>
<dbReference type="Gene3D" id="3.20.20.80">
    <property type="entry name" value="Glycosidases"/>
    <property type="match status" value="1"/>
</dbReference>
<dbReference type="InterPro" id="IPR025275">
    <property type="entry name" value="DUF4015"/>
</dbReference>
<reference evidence="4" key="1">
    <citation type="journal article" date="2016" name="Genome Announc.">
        <title>Draft Genome Sequence of the Syntrophic Lactate-Degrading Bacterium Tepidanaerobacter syntrophicus JLT.</title>
        <authorList>
            <person name="Matsuura N."/>
            <person name="Ohashi A."/>
            <person name="Tourlousse D.M."/>
            <person name="Sekiguchi Y."/>
        </authorList>
    </citation>
    <scope>NUCLEOTIDE SEQUENCE [LARGE SCALE GENOMIC DNA]</scope>
    <source>
        <strain evidence="4">JL</strain>
    </source>
</reference>